<evidence type="ECO:0000313" key="1">
    <source>
        <dbReference type="EMBL" id="CAG8567638.1"/>
    </source>
</evidence>
<reference evidence="1" key="1">
    <citation type="submission" date="2021-06" db="EMBL/GenBank/DDBJ databases">
        <authorList>
            <person name="Kallberg Y."/>
            <person name="Tangrot J."/>
            <person name="Rosling A."/>
        </authorList>
    </citation>
    <scope>NUCLEOTIDE SEQUENCE</scope>
    <source>
        <strain evidence="1">MA453B</strain>
    </source>
</reference>
<sequence length="73" mass="8329">MALHEMHVGKESANMLLLLSVWVEKQKYNLAQNKTTYLGPAKFWGHMMSHLKCCDDGQLQTYTKPLEMADSVS</sequence>
<keyword evidence="2" id="KW-1185">Reference proteome</keyword>
<name>A0A9N9BH11_9GLOM</name>
<dbReference type="EMBL" id="CAJVPY010002649">
    <property type="protein sequence ID" value="CAG8567638.1"/>
    <property type="molecule type" value="Genomic_DNA"/>
</dbReference>
<protein>
    <submittedName>
        <fullName evidence="1">25953_t:CDS:1</fullName>
    </submittedName>
</protein>
<organism evidence="1 2">
    <name type="scientific">Dentiscutata erythropus</name>
    <dbReference type="NCBI Taxonomy" id="1348616"/>
    <lineage>
        <taxon>Eukaryota</taxon>
        <taxon>Fungi</taxon>
        <taxon>Fungi incertae sedis</taxon>
        <taxon>Mucoromycota</taxon>
        <taxon>Glomeromycotina</taxon>
        <taxon>Glomeromycetes</taxon>
        <taxon>Diversisporales</taxon>
        <taxon>Gigasporaceae</taxon>
        <taxon>Dentiscutata</taxon>
    </lineage>
</organism>
<gene>
    <name evidence="1" type="ORF">DERYTH_LOCUS6047</name>
</gene>
<dbReference type="AlphaFoldDB" id="A0A9N9BH11"/>
<comment type="caution">
    <text evidence="1">The sequence shown here is derived from an EMBL/GenBank/DDBJ whole genome shotgun (WGS) entry which is preliminary data.</text>
</comment>
<accession>A0A9N9BH11</accession>
<dbReference type="Proteomes" id="UP000789405">
    <property type="component" value="Unassembled WGS sequence"/>
</dbReference>
<proteinExistence type="predicted"/>
<evidence type="ECO:0000313" key="2">
    <source>
        <dbReference type="Proteomes" id="UP000789405"/>
    </source>
</evidence>